<keyword evidence="5 11" id="KW-1133">Transmembrane helix</keyword>
<dbReference type="GO" id="GO:0012505">
    <property type="term" value="C:endomembrane system"/>
    <property type="evidence" value="ECO:0007669"/>
    <property type="project" value="UniProtKB-SubCell"/>
</dbReference>
<feature type="transmembrane region" description="Helical" evidence="11">
    <location>
        <begin position="619"/>
        <end position="639"/>
    </location>
</feature>
<feature type="transmembrane region" description="Helical" evidence="11">
    <location>
        <begin position="759"/>
        <end position="777"/>
    </location>
</feature>
<dbReference type="AlphaFoldDB" id="A0AA35ZM95"/>
<evidence type="ECO:0000256" key="6">
    <source>
        <dbReference type="ARBA" id="ARBA00023136"/>
    </source>
</evidence>
<feature type="transmembrane region" description="Helical" evidence="11">
    <location>
        <begin position="126"/>
        <end position="146"/>
    </location>
</feature>
<feature type="active site" evidence="8">
    <location>
        <position position="535"/>
    </location>
</feature>
<evidence type="ECO:0000256" key="3">
    <source>
        <dbReference type="ARBA" id="ARBA00022679"/>
    </source>
</evidence>
<sequence length="812" mass="93101">MLTNITNRDKKRERTICLYIFCYHKRKLKKYVNKQMSTSTTFCTLLQPSCIFAKNCRNLCYKRSCNCYSFSYCMMAINTQNSTFLPLQEKVVHKNTTARVIELVILSLLVSLLIYRIVYFNDQGHYFPWILALLCESMFTFTWILVMSTKWNQCSTKTYPERLLNSVNESEFPAVDVFVTTADAILEPAIITMNTVLSLLAVDFPSNKLSLYLSDDGCSPLTYYSLIETIKFAKVWVPFCKKYNVQVRAPFRYFTPESTPLKDDSLEFQQEWKKMKNEYGDLYKKIEFASQRPIPCDRNSDFADFYNVHRSDHPTIIKIISENKEGSPNDLPHVIYISREKSSKHHHHYKAGAMNVLTRVSGVMTNSPLMLNLDCDMYANNPQVFIHAMCMFFSFKNEEDAGFIQFPQAFYNGLKDDPFGNQLANFYYLANGISGIQGTFYAGSNCFHRRKVIYGSYPNDKLKTDKKDLHKIFGNSFELQESAAEILSSSNSKIESQRRPSSFIEAAIRVAGCSYEYGTMWGTQVGWMYGSTTEDVLTGLTIHGRGYRSVICTPDPPAFLGCAPTTYTSANTQQKRWAMGLLEILFTDKSPILLTIKGNLWFRQSLAYLWLSSWAIRSFFELIYAALLSYCIITGSHFLPKVNEPAFVIPGGIFVIYNLYVLWEFRRINLSFRMWWNLQRMGRVTAMTAYTFAFVTVVLKLFGLSNIVFEVTQKGESNDDEDTSGRFVYDTSPVIVPGVAILLVSLTALVSGMSRLGEVGFGEMVCSVWMILCFWEYLKGIFGNGKYRIPTSTIWKAGALALFFVQLCRRWS</sequence>
<dbReference type="SUPFAM" id="SSF53448">
    <property type="entry name" value="Nucleotide-diphospho-sugar transferases"/>
    <property type="match status" value="1"/>
</dbReference>
<evidence type="ECO:0000256" key="2">
    <source>
        <dbReference type="ARBA" id="ARBA00022676"/>
    </source>
</evidence>
<keyword evidence="13" id="KW-1185">Reference proteome</keyword>
<evidence type="ECO:0000256" key="11">
    <source>
        <dbReference type="SAM" id="Phobius"/>
    </source>
</evidence>
<evidence type="ECO:0000256" key="9">
    <source>
        <dbReference type="PIRSR" id="PIRSR605150-2"/>
    </source>
</evidence>
<keyword evidence="6 11" id="KW-0472">Membrane</keyword>
<keyword evidence="4 11" id="KW-0812">Transmembrane</keyword>
<accession>A0AA35ZM95</accession>
<keyword evidence="7" id="KW-0961">Cell wall biogenesis/degradation</keyword>
<dbReference type="GO" id="GO:0016760">
    <property type="term" value="F:cellulose synthase (UDP-forming) activity"/>
    <property type="evidence" value="ECO:0007669"/>
    <property type="project" value="InterPro"/>
</dbReference>
<dbReference type="EMBL" id="OX465083">
    <property type="protein sequence ID" value="CAI9294766.1"/>
    <property type="molecule type" value="Genomic_DNA"/>
</dbReference>
<dbReference type="GO" id="GO:0071555">
    <property type="term" value="P:cell wall organization"/>
    <property type="evidence" value="ECO:0007669"/>
    <property type="project" value="UniProtKB-KW"/>
</dbReference>
<feature type="active site" evidence="8">
    <location>
        <position position="216"/>
    </location>
</feature>
<evidence type="ECO:0000256" key="10">
    <source>
        <dbReference type="PIRSR" id="PIRSR605150-3"/>
    </source>
</evidence>
<gene>
    <name evidence="12" type="ORF">LSALG_LOCUS33731</name>
</gene>
<feature type="binding site" evidence="10">
    <location>
        <position position="374"/>
    </location>
    <ligand>
        <name>Mn(2+)</name>
        <dbReference type="ChEBI" id="CHEBI:29035"/>
    </ligand>
</feature>
<feature type="binding site" evidence="9">
    <location>
        <position position="187"/>
    </location>
    <ligand>
        <name>UDP-alpha-D-glucose</name>
        <dbReference type="ChEBI" id="CHEBI:58885"/>
    </ligand>
</feature>
<evidence type="ECO:0000313" key="12">
    <source>
        <dbReference type="EMBL" id="CAI9294766.1"/>
    </source>
</evidence>
<evidence type="ECO:0000256" key="7">
    <source>
        <dbReference type="ARBA" id="ARBA00023316"/>
    </source>
</evidence>
<feature type="transmembrane region" description="Helical" evidence="11">
    <location>
        <begin position="684"/>
        <end position="709"/>
    </location>
</feature>
<keyword evidence="3" id="KW-0808">Transferase</keyword>
<organism evidence="12 13">
    <name type="scientific">Lactuca saligna</name>
    <name type="common">Willowleaf lettuce</name>
    <dbReference type="NCBI Taxonomy" id="75948"/>
    <lineage>
        <taxon>Eukaryota</taxon>
        <taxon>Viridiplantae</taxon>
        <taxon>Streptophyta</taxon>
        <taxon>Embryophyta</taxon>
        <taxon>Tracheophyta</taxon>
        <taxon>Spermatophyta</taxon>
        <taxon>Magnoliopsida</taxon>
        <taxon>eudicotyledons</taxon>
        <taxon>Gunneridae</taxon>
        <taxon>Pentapetalae</taxon>
        <taxon>asterids</taxon>
        <taxon>campanulids</taxon>
        <taxon>Asterales</taxon>
        <taxon>Asteraceae</taxon>
        <taxon>Cichorioideae</taxon>
        <taxon>Cichorieae</taxon>
        <taxon>Lactucinae</taxon>
        <taxon>Lactuca</taxon>
    </lineage>
</organism>
<dbReference type="Pfam" id="PF03552">
    <property type="entry name" value="Cellulose_synt"/>
    <property type="match status" value="1"/>
</dbReference>
<proteinExistence type="predicted"/>
<dbReference type="Proteomes" id="UP001177003">
    <property type="component" value="Chromosome 7"/>
</dbReference>
<reference evidence="12" key="1">
    <citation type="submission" date="2023-04" db="EMBL/GenBank/DDBJ databases">
        <authorList>
            <person name="Vijverberg K."/>
            <person name="Xiong W."/>
            <person name="Schranz E."/>
        </authorList>
    </citation>
    <scope>NUCLEOTIDE SEQUENCE</scope>
</reference>
<dbReference type="GO" id="GO:0030244">
    <property type="term" value="P:cellulose biosynthetic process"/>
    <property type="evidence" value="ECO:0007669"/>
    <property type="project" value="InterPro"/>
</dbReference>
<feature type="transmembrane region" description="Helical" evidence="11">
    <location>
        <begin position="734"/>
        <end position="752"/>
    </location>
</feature>
<feature type="binding site" evidence="10">
    <location>
        <position position="350"/>
    </location>
    <ligand>
        <name>Mn(2+)</name>
        <dbReference type="ChEBI" id="CHEBI:29035"/>
    </ligand>
</feature>
<evidence type="ECO:0000256" key="8">
    <source>
        <dbReference type="PIRSR" id="PIRSR605150-1"/>
    </source>
</evidence>
<dbReference type="GO" id="GO:0016020">
    <property type="term" value="C:membrane"/>
    <property type="evidence" value="ECO:0007669"/>
    <property type="project" value="InterPro"/>
</dbReference>
<dbReference type="PANTHER" id="PTHR13301">
    <property type="entry name" value="X-BOX TRANSCRIPTION FACTOR-RELATED"/>
    <property type="match status" value="1"/>
</dbReference>
<evidence type="ECO:0000256" key="1">
    <source>
        <dbReference type="ARBA" id="ARBA00004127"/>
    </source>
</evidence>
<evidence type="ECO:0000313" key="13">
    <source>
        <dbReference type="Proteomes" id="UP001177003"/>
    </source>
</evidence>
<dbReference type="InterPro" id="IPR029044">
    <property type="entry name" value="Nucleotide-diphossugar_trans"/>
</dbReference>
<evidence type="ECO:0000256" key="4">
    <source>
        <dbReference type="ARBA" id="ARBA00022692"/>
    </source>
</evidence>
<comment type="subcellular location">
    <subcellularLocation>
        <location evidence="1">Endomembrane system</location>
        <topology evidence="1">Multi-pass membrane protein</topology>
    </subcellularLocation>
</comment>
<name>A0AA35ZM95_LACSI</name>
<evidence type="ECO:0008006" key="14">
    <source>
        <dbReference type="Google" id="ProtNLM"/>
    </source>
</evidence>
<dbReference type="InterPro" id="IPR005150">
    <property type="entry name" value="Cellulose_synth"/>
</dbReference>
<keyword evidence="2" id="KW-0328">Glycosyltransferase</keyword>
<dbReference type="Gene3D" id="3.90.550.10">
    <property type="entry name" value="Spore Coat Polysaccharide Biosynthesis Protein SpsA, Chain A"/>
    <property type="match status" value="1"/>
</dbReference>
<feature type="transmembrane region" description="Helical" evidence="11">
    <location>
        <begin position="645"/>
        <end position="663"/>
    </location>
</feature>
<feature type="binding site" evidence="9">
    <location>
        <position position="216"/>
    </location>
    <ligand>
        <name>UDP-alpha-D-glucose</name>
        <dbReference type="ChEBI" id="CHEBI:58885"/>
    </ligand>
</feature>
<feature type="transmembrane region" description="Helical" evidence="11">
    <location>
        <begin position="100"/>
        <end position="120"/>
    </location>
</feature>
<protein>
    <recommendedName>
        <fullName evidence="14">Cellulose synthase-like protein H1</fullName>
    </recommendedName>
</protein>
<evidence type="ECO:0000256" key="5">
    <source>
        <dbReference type="ARBA" id="ARBA00022989"/>
    </source>
</evidence>